<protein>
    <submittedName>
        <fullName evidence="1">Uncharacterized protein</fullName>
    </submittedName>
</protein>
<name>A0ACB9HMY0_9ASTR</name>
<proteinExistence type="predicted"/>
<keyword evidence="2" id="KW-1185">Reference proteome</keyword>
<organism evidence="1 2">
    <name type="scientific">Smallanthus sonchifolius</name>
    <dbReference type="NCBI Taxonomy" id="185202"/>
    <lineage>
        <taxon>Eukaryota</taxon>
        <taxon>Viridiplantae</taxon>
        <taxon>Streptophyta</taxon>
        <taxon>Embryophyta</taxon>
        <taxon>Tracheophyta</taxon>
        <taxon>Spermatophyta</taxon>
        <taxon>Magnoliopsida</taxon>
        <taxon>eudicotyledons</taxon>
        <taxon>Gunneridae</taxon>
        <taxon>Pentapetalae</taxon>
        <taxon>asterids</taxon>
        <taxon>campanulids</taxon>
        <taxon>Asterales</taxon>
        <taxon>Asteraceae</taxon>
        <taxon>Asteroideae</taxon>
        <taxon>Heliantheae alliance</taxon>
        <taxon>Millerieae</taxon>
        <taxon>Smallanthus</taxon>
    </lineage>
</organism>
<evidence type="ECO:0000313" key="2">
    <source>
        <dbReference type="Proteomes" id="UP001056120"/>
    </source>
</evidence>
<gene>
    <name evidence="1" type="ORF">L1987_39669</name>
</gene>
<reference evidence="1 2" key="2">
    <citation type="journal article" date="2022" name="Mol. Ecol. Resour.">
        <title>The genomes of chicory, endive, great burdock and yacon provide insights into Asteraceae paleo-polyploidization history and plant inulin production.</title>
        <authorList>
            <person name="Fan W."/>
            <person name="Wang S."/>
            <person name="Wang H."/>
            <person name="Wang A."/>
            <person name="Jiang F."/>
            <person name="Liu H."/>
            <person name="Zhao H."/>
            <person name="Xu D."/>
            <person name="Zhang Y."/>
        </authorList>
    </citation>
    <scope>NUCLEOTIDE SEQUENCE [LARGE SCALE GENOMIC DNA]</scope>
    <source>
        <strain evidence="2">cv. Yunnan</strain>
        <tissue evidence="1">Leaves</tissue>
    </source>
</reference>
<evidence type="ECO:0000313" key="1">
    <source>
        <dbReference type="EMBL" id="KAI3796982.1"/>
    </source>
</evidence>
<comment type="caution">
    <text evidence="1">The sequence shown here is derived from an EMBL/GenBank/DDBJ whole genome shotgun (WGS) entry which is preliminary data.</text>
</comment>
<dbReference type="EMBL" id="CM042029">
    <property type="protein sequence ID" value="KAI3796982.1"/>
    <property type="molecule type" value="Genomic_DNA"/>
</dbReference>
<reference evidence="2" key="1">
    <citation type="journal article" date="2022" name="Mol. Ecol. Resour.">
        <title>The genomes of chicory, endive, great burdock and yacon provide insights into Asteraceae palaeo-polyploidization history and plant inulin production.</title>
        <authorList>
            <person name="Fan W."/>
            <person name="Wang S."/>
            <person name="Wang H."/>
            <person name="Wang A."/>
            <person name="Jiang F."/>
            <person name="Liu H."/>
            <person name="Zhao H."/>
            <person name="Xu D."/>
            <person name="Zhang Y."/>
        </authorList>
    </citation>
    <scope>NUCLEOTIDE SEQUENCE [LARGE SCALE GENOMIC DNA]</scope>
    <source>
        <strain evidence="2">cv. Yunnan</strain>
    </source>
</reference>
<accession>A0ACB9HMY0</accession>
<sequence length="274" mass="30353">MAKLFGHSLDSSVSASIGFNLLTLGVATTSKEEVGQLDVGVNHKIDFESETLTEGPAEPLEEVIVTFADEPKSAGRSSIKQIILKEPEFTYSITYLPIPKFYPTHFREATASIPRVVPIVVKALELDGTVLPVNENGKRTLTEEEVLKGYNFDKVVHLPYQDVPELFNIENLVQTVESVQTAAEGQVVQTIESITTQDVEADQVKEIPTTEAEQTANVEVQQEVPLATEETHLEKPHEDEAAKSERLRKVAILVAELLHKPKLSFSDFVRNGYE</sequence>
<dbReference type="Proteomes" id="UP001056120">
    <property type="component" value="Linkage Group LG12"/>
</dbReference>